<comment type="caution">
    <text evidence="1">The sequence shown here is derived from an EMBL/GenBank/DDBJ whole genome shotgun (WGS) entry which is preliminary data.</text>
</comment>
<organism evidence="1 2">
    <name type="scientific">Tistrella arctica</name>
    <dbReference type="NCBI Taxonomy" id="3133430"/>
    <lineage>
        <taxon>Bacteria</taxon>
        <taxon>Pseudomonadati</taxon>
        <taxon>Pseudomonadota</taxon>
        <taxon>Alphaproteobacteria</taxon>
        <taxon>Geminicoccales</taxon>
        <taxon>Geminicoccaceae</taxon>
        <taxon>Tistrella</taxon>
    </lineage>
</organism>
<dbReference type="Gene3D" id="3.20.20.70">
    <property type="entry name" value="Aldolase class I"/>
    <property type="match status" value="1"/>
</dbReference>
<protein>
    <submittedName>
        <fullName evidence="1">3-keto-5-aminohexanoate cleavage protein</fullName>
    </submittedName>
</protein>
<evidence type="ECO:0000313" key="2">
    <source>
        <dbReference type="Proteomes" id="UP001413721"/>
    </source>
</evidence>
<sequence length="376" mass="40393">MSTPADRLPRLERSTGASYHGLERRHTDLIRSTDTAMLQACLNGDRTPDAHPALPCTPEALAADAAAVVAAGATELHVHPRSADGLQSLHPDDVGAALAAIRARVPGVPVGISTLWSIPPGGHARHAPIRDWTIRPDYVSINLIEDDAVEVMRLMPAMGIGIEAGLWSEADARRFVALAEAPRCLRVLVEVHAAHPDQALVEAAAILAVLEAAGLHLPVLLHGSGVCTWPVLRHAMHRGLDSRIGFEDTRRLPSGAVAGSNADLVRMALAIATPMMAAADLERFIHGRTVAAIDPETGATFARVTYRPDGVCIVARQGGSLEQGRYGFADGCYWTIYPTFRDGRKNRFYLTAEGPGRAQAWHDDGRRAYLLNQVTD</sequence>
<dbReference type="InterPro" id="IPR013785">
    <property type="entry name" value="Aldolase_TIM"/>
</dbReference>
<reference evidence="1 2" key="1">
    <citation type="submission" date="2024-03" db="EMBL/GenBank/DDBJ databases">
        <title>High-quality draft genome sequencing of Tistrella sp. BH-R2-4.</title>
        <authorList>
            <person name="Dong C."/>
        </authorList>
    </citation>
    <scope>NUCLEOTIDE SEQUENCE [LARGE SCALE GENOMIC DNA]</scope>
    <source>
        <strain evidence="1 2">BH-R2-4</strain>
    </source>
</reference>
<evidence type="ECO:0000313" key="1">
    <source>
        <dbReference type="EMBL" id="MEN2990992.1"/>
    </source>
</evidence>
<gene>
    <name evidence="1" type="ORF">WG926_21960</name>
</gene>
<proteinExistence type="predicted"/>
<accession>A0ABU9YQN5</accession>
<dbReference type="Pfam" id="PF05853">
    <property type="entry name" value="BKACE"/>
    <property type="match status" value="1"/>
</dbReference>
<keyword evidence="2" id="KW-1185">Reference proteome</keyword>
<dbReference type="Proteomes" id="UP001413721">
    <property type="component" value="Unassembled WGS sequence"/>
</dbReference>
<dbReference type="PANTHER" id="PTHR37418:SF1">
    <property type="entry name" value="3-KETO-5-AMINOHEXANOATE CLEAVAGE PROTEIN"/>
    <property type="match status" value="1"/>
</dbReference>
<name>A0ABU9YQN5_9PROT</name>
<dbReference type="EMBL" id="JBBKTW010000009">
    <property type="protein sequence ID" value="MEN2990992.1"/>
    <property type="molecule type" value="Genomic_DNA"/>
</dbReference>
<dbReference type="RefSeq" id="WP_345938289.1">
    <property type="nucleotide sequence ID" value="NZ_JBBKTW010000009.1"/>
</dbReference>
<dbReference type="PANTHER" id="PTHR37418">
    <property type="entry name" value="3-KETO-5-AMINOHEXANOATE CLEAVAGE ENZYME-RELATED"/>
    <property type="match status" value="1"/>
</dbReference>
<dbReference type="InterPro" id="IPR008567">
    <property type="entry name" value="BKACE"/>
</dbReference>